<sequence>MDKDPFSTRVTLSNDSDEMDLLTKFVPERQRQQTISELCIFDVCLAVSIYAVDREEGVACLSCKNTNDYM</sequence>
<reference evidence="1 2" key="1">
    <citation type="journal article" date="2016" name="Nat. Commun.">
        <title>Extremotolerant tardigrade genome and improved radiotolerance of human cultured cells by tardigrade-unique protein.</title>
        <authorList>
            <person name="Hashimoto T."/>
            <person name="Horikawa D.D."/>
            <person name="Saito Y."/>
            <person name="Kuwahara H."/>
            <person name="Kozuka-Hata H."/>
            <person name="Shin-I T."/>
            <person name="Minakuchi Y."/>
            <person name="Ohishi K."/>
            <person name="Motoyama A."/>
            <person name="Aizu T."/>
            <person name="Enomoto A."/>
            <person name="Kondo K."/>
            <person name="Tanaka S."/>
            <person name="Hara Y."/>
            <person name="Koshikawa S."/>
            <person name="Sagara H."/>
            <person name="Miura T."/>
            <person name="Yokobori S."/>
            <person name="Miyagawa K."/>
            <person name="Suzuki Y."/>
            <person name="Kubo T."/>
            <person name="Oyama M."/>
            <person name="Kohara Y."/>
            <person name="Fujiyama A."/>
            <person name="Arakawa K."/>
            <person name="Katayama T."/>
            <person name="Toyoda A."/>
            <person name="Kunieda T."/>
        </authorList>
    </citation>
    <scope>NUCLEOTIDE SEQUENCE [LARGE SCALE GENOMIC DNA]</scope>
    <source>
        <strain evidence="1 2">YOKOZUNA-1</strain>
    </source>
</reference>
<dbReference type="AlphaFoldDB" id="A0A1D1VYV3"/>
<protein>
    <submittedName>
        <fullName evidence="1">Uncharacterized protein</fullName>
    </submittedName>
</protein>
<gene>
    <name evidence="1" type="primary">RvY_14498-1</name>
    <name evidence="1" type="synonym">RvY_14498.1</name>
    <name evidence="1" type="ORF">RvY_14498</name>
</gene>
<comment type="caution">
    <text evidence="1">The sequence shown here is derived from an EMBL/GenBank/DDBJ whole genome shotgun (WGS) entry which is preliminary data.</text>
</comment>
<evidence type="ECO:0000313" key="1">
    <source>
        <dbReference type="EMBL" id="GAV04184.1"/>
    </source>
</evidence>
<organism evidence="1 2">
    <name type="scientific">Ramazzottius varieornatus</name>
    <name type="common">Water bear</name>
    <name type="synonym">Tardigrade</name>
    <dbReference type="NCBI Taxonomy" id="947166"/>
    <lineage>
        <taxon>Eukaryota</taxon>
        <taxon>Metazoa</taxon>
        <taxon>Ecdysozoa</taxon>
        <taxon>Tardigrada</taxon>
        <taxon>Eutardigrada</taxon>
        <taxon>Parachela</taxon>
        <taxon>Hypsibioidea</taxon>
        <taxon>Ramazzottiidae</taxon>
        <taxon>Ramazzottius</taxon>
    </lineage>
</organism>
<keyword evidence="2" id="KW-1185">Reference proteome</keyword>
<name>A0A1D1VYV3_RAMVA</name>
<dbReference type="Proteomes" id="UP000186922">
    <property type="component" value="Unassembled WGS sequence"/>
</dbReference>
<accession>A0A1D1VYV3</accession>
<dbReference type="EMBL" id="BDGG01000010">
    <property type="protein sequence ID" value="GAV04184.1"/>
    <property type="molecule type" value="Genomic_DNA"/>
</dbReference>
<proteinExistence type="predicted"/>
<evidence type="ECO:0000313" key="2">
    <source>
        <dbReference type="Proteomes" id="UP000186922"/>
    </source>
</evidence>